<dbReference type="SUPFAM" id="SSF52440">
    <property type="entry name" value="PreATP-grasp domain"/>
    <property type="match status" value="1"/>
</dbReference>
<dbReference type="FunFam" id="3.30.1490.20:FF:000009">
    <property type="entry name" value="Glutathione synthetase"/>
    <property type="match status" value="1"/>
</dbReference>
<keyword evidence="6" id="KW-0547">Nucleotide-binding</keyword>
<evidence type="ECO:0000256" key="5">
    <source>
        <dbReference type="ARBA" id="ARBA00022723"/>
    </source>
</evidence>
<dbReference type="InterPro" id="IPR006284">
    <property type="entry name" value="Glut_synth_pro"/>
</dbReference>
<dbReference type="InterPro" id="IPR004218">
    <property type="entry name" value="GSHS_ATP-bd"/>
</dbReference>
<accession>T0Y6J9</accession>
<keyword evidence="9" id="KW-0464">Manganese</keyword>
<keyword evidence="7" id="KW-0067">ATP-binding</keyword>
<keyword evidence="5" id="KW-0479">Metal-binding</keyword>
<dbReference type="Pfam" id="PF02951">
    <property type="entry name" value="GSH-S_N"/>
    <property type="match status" value="1"/>
</dbReference>
<gene>
    <name evidence="12" type="ORF">B1A_21014</name>
</gene>
<feature type="domain" description="Prokaryotic glutathione synthetase N-terminal" evidence="10">
    <location>
        <begin position="5"/>
        <end position="122"/>
    </location>
</feature>
<evidence type="ECO:0000256" key="4">
    <source>
        <dbReference type="ARBA" id="ARBA00022684"/>
    </source>
</evidence>
<reference evidence="12" key="2">
    <citation type="journal article" date="2014" name="ISME J.">
        <title>Microbial stratification in low pH oxic and suboxic macroscopic growths along an acid mine drainage.</title>
        <authorList>
            <person name="Mendez-Garcia C."/>
            <person name="Mesa V."/>
            <person name="Sprenger R.R."/>
            <person name="Richter M."/>
            <person name="Diez M.S."/>
            <person name="Solano J."/>
            <person name="Bargiela R."/>
            <person name="Golyshina O.V."/>
            <person name="Manteca A."/>
            <person name="Ramos J.L."/>
            <person name="Gallego J.R."/>
            <person name="Llorente I."/>
            <person name="Martins Dos Santos V.A."/>
            <person name="Jensen O.N."/>
            <person name="Pelaez A.I."/>
            <person name="Sanchez J."/>
            <person name="Ferrer M."/>
        </authorList>
    </citation>
    <scope>NUCLEOTIDE SEQUENCE</scope>
</reference>
<dbReference type="PANTHER" id="PTHR21621">
    <property type="entry name" value="RIBOSOMAL PROTEIN S6 MODIFICATION PROTEIN"/>
    <property type="match status" value="1"/>
</dbReference>
<keyword evidence="4" id="KW-0317">Glutathione biosynthesis</keyword>
<dbReference type="EC" id="6.3.2.3" evidence="12"/>
<dbReference type="GO" id="GO:0004363">
    <property type="term" value="F:glutathione synthase activity"/>
    <property type="evidence" value="ECO:0007669"/>
    <property type="project" value="UniProtKB-EC"/>
</dbReference>
<keyword evidence="3 12" id="KW-0436">Ligase</keyword>
<evidence type="ECO:0000259" key="10">
    <source>
        <dbReference type="Pfam" id="PF02951"/>
    </source>
</evidence>
<evidence type="ECO:0000256" key="1">
    <source>
        <dbReference type="ARBA" id="ARBA00001936"/>
    </source>
</evidence>
<dbReference type="Gene3D" id="3.40.50.20">
    <property type="match status" value="1"/>
</dbReference>
<dbReference type="NCBIfam" id="NF003573">
    <property type="entry name" value="PRK05246.1"/>
    <property type="match status" value="1"/>
</dbReference>
<dbReference type="FunFam" id="3.40.50.20:FF:000009">
    <property type="entry name" value="Glutathione synthetase"/>
    <property type="match status" value="1"/>
</dbReference>
<dbReference type="GO" id="GO:0005524">
    <property type="term" value="F:ATP binding"/>
    <property type="evidence" value="ECO:0007669"/>
    <property type="project" value="UniProtKB-KW"/>
</dbReference>
<comment type="caution">
    <text evidence="12">The sequence shown here is derived from an EMBL/GenBank/DDBJ whole genome shotgun (WGS) entry which is preliminary data.</text>
</comment>
<keyword evidence="8" id="KW-0460">Magnesium</keyword>
<dbReference type="HAMAP" id="MF_00162">
    <property type="entry name" value="GSH_S"/>
    <property type="match status" value="1"/>
</dbReference>
<evidence type="ECO:0000256" key="6">
    <source>
        <dbReference type="ARBA" id="ARBA00022741"/>
    </source>
</evidence>
<comment type="cofactor">
    <cofactor evidence="1">
        <name>Mn(2+)</name>
        <dbReference type="ChEBI" id="CHEBI:29035"/>
    </cofactor>
</comment>
<sequence length="220" mass="24958">MSTVRLGVIMDPIHAIHYAKDSTLAMLLAAQARGWSLVYLEQRDLWLRDGVAWGRTRPLRVKADPAGWFELGESAATPLGRLDCILMRKDPPFDTEYIYTTYILERAELAGARVVNRPRGLRDMNEKVYTAWFPECCAPTLITRDMADMAAFLREHGKIVCKPLHGMGGRSIFVLEQHDKNMGVVFETLTDYGQRFAIVQRYLPEIATDGDTRVLLIDGR</sequence>
<dbReference type="InterPro" id="IPR013815">
    <property type="entry name" value="ATP_grasp_subdomain_1"/>
</dbReference>
<name>T0Y6J9_9ZZZZ</name>
<feature type="non-terminal residue" evidence="12">
    <location>
        <position position="220"/>
    </location>
</feature>
<protein>
    <submittedName>
        <fullName evidence="12">Glutathione synthetase</fullName>
        <ecNumber evidence="12">6.3.2.3</ecNumber>
    </submittedName>
</protein>
<evidence type="ECO:0000256" key="9">
    <source>
        <dbReference type="ARBA" id="ARBA00023211"/>
    </source>
</evidence>
<organism evidence="12">
    <name type="scientific">mine drainage metagenome</name>
    <dbReference type="NCBI Taxonomy" id="410659"/>
    <lineage>
        <taxon>unclassified sequences</taxon>
        <taxon>metagenomes</taxon>
        <taxon>ecological metagenomes</taxon>
    </lineage>
</organism>
<feature type="domain" description="Prokaryotic glutathione synthetase ATP-binding" evidence="11">
    <location>
        <begin position="126"/>
        <end position="220"/>
    </location>
</feature>
<dbReference type="GO" id="GO:0005737">
    <property type="term" value="C:cytoplasm"/>
    <property type="evidence" value="ECO:0007669"/>
    <property type="project" value="TreeGrafter"/>
</dbReference>
<comment type="cofactor">
    <cofactor evidence="2">
        <name>Mg(2+)</name>
        <dbReference type="ChEBI" id="CHEBI:18420"/>
    </cofactor>
</comment>
<evidence type="ECO:0000256" key="3">
    <source>
        <dbReference type="ARBA" id="ARBA00022598"/>
    </source>
</evidence>
<evidence type="ECO:0000313" key="12">
    <source>
        <dbReference type="EMBL" id="EQD28763.1"/>
    </source>
</evidence>
<dbReference type="InterPro" id="IPR016185">
    <property type="entry name" value="PreATP-grasp_dom_sf"/>
</dbReference>
<dbReference type="Gene3D" id="3.30.1490.20">
    <property type="entry name" value="ATP-grasp fold, A domain"/>
    <property type="match status" value="1"/>
</dbReference>
<evidence type="ECO:0000256" key="7">
    <source>
        <dbReference type="ARBA" id="ARBA00022840"/>
    </source>
</evidence>
<dbReference type="GO" id="GO:0046872">
    <property type="term" value="F:metal ion binding"/>
    <property type="evidence" value="ECO:0007669"/>
    <property type="project" value="UniProtKB-KW"/>
</dbReference>
<dbReference type="EMBL" id="AUZX01015520">
    <property type="protein sequence ID" value="EQD28763.1"/>
    <property type="molecule type" value="Genomic_DNA"/>
</dbReference>
<evidence type="ECO:0000259" key="11">
    <source>
        <dbReference type="Pfam" id="PF02955"/>
    </source>
</evidence>
<proteinExistence type="inferred from homology"/>
<evidence type="ECO:0000256" key="2">
    <source>
        <dbReference type="ARBA" id="ARBA00001946"/>
    </source>
</evidence>
<dbReference type="PANTHER" id="PTHR21621:SF4">
    <property type="entry name" value="GLUTATHIONE SYNTHETASE"/>
    <property type="match status" value="1"/>
</dbReference>
<dbReference type="Pfam" id="PF02955">
    <property type="entry name" value="GSH-S_ATP"/>
    <property type="match status" value="1"/>
</dbReference>
<dbReference type="InterPro" id="IPR004215">
    <property type="entry name" value="GSHS_N"/>
</dbReference>
<dbReference type="AlphaFoldDB" id="T0Y6J9"/>
<evidence type="ECO:0000256" key="8">
    <source>
        <dbReference type="ARBA" id="ARBA00022842"/>
    </source>
</evidence>
<reference evidence="12" key="1">
    <citation type="submission" date="2013-08" db="EMBL/GenBank/DDBJ databases">
        <authorList>
            <person name="Mendez C."/>
            <person name="Richter M."/>
            <person name="Ferrer M."/>
            <person name="Sanchez J."/>
        </authorList>
    </citation>
    <scope>NUCLEOTIDE SEQUENCE</scope>
</reference>
<dbReference type="SUPFAM" id="SSF56059">
    <property type="entry name" value="Glutathione synthetase ATP-binding domain-like"/>
    <property type="match status" value="1"/>
</dbReference>